<feature type="chain" id="PRO_5045767145" evidence="1">
    <location>
        <begin position="30"/>
        <end position="371"/>
    </location>
</feature>
<gene>
    <name evidence="2" type="ORF">NDI37_12685</name>
</gene>
<evidence type="ECO:0000313" key="3">
    <source>
        <dbReference type="Proteomes" id="UP001442494"/>
    </source>
</evidence>
<proteinExistence type="predicted"/>
<reference evidence="2 3" key="1">
    <citation type="submission" date="2022-04" db="EMBL/GenBank/DDBJ databases">
        <title>Positive selection, recombination, and allopatry shape intraspecific diversity of widespread and dominant cyanobacteria.</title>
        <authorList>
            <person name="Wei J."/>
            <person name="Shu W."/>
            <person name="Hu C."/>
        </authorList>
    </citation>
    <scope>NUCLEOTIDE SEQUENCE [LARGE SCALE GENOMIC DNA]</scope>
    <source>
        <strain evidence="2 3">GB2-A5</strain>
    </source>
</reference>
<protein>
    <submittedName>
        <fullName evidence="2">NHL repeat-containing protein</fullName>
    </submittedName>
</protein>
<evidence type="ECO:0000256" key="1">
    <source>
        <dbReference type="SAM" id="SignalP"/>
    </source>
</evidence>
<dbReference type="SUPFAM" id="SSF63825">
    <property type="entry name" value="YWTD domain"/>
    <property type="match status" value="1"/>
</dbReference>
<comment type="caution">
    <text evidence="2">The sequence shown here is derived from an EMBL/GenBank/DDBJ whole genome shotgun (WGS) entry which is preliminary data.</text>
</comment>
<keyword evidence="3" id="KW-1185">Reference proteome</keyword>
<dbReference type="InterPro" id="IPR051344">
    <property type="entry name" value="Vgb"/>
</dbReference>
<keyword evidence="1" id="KW-0732">Signal</keyword>
<dbReference type="EMBL" id="JAMPKK010000024">
    <property type="protein sequence ID" value="MEP0865324.1"/>
    <property type="molecule type" value="Genomic_DNA"/>
</dbReference>
<name>A0ABV0JPG1_9CYAN</name>
<dbReference type="PANTHER" id="PTHR40274">
    <property type="entry name" value="VIRGINIAMYCIN B LYASE"/>
    <property type="match status" value="1"/>
</dbReference>
<dbReference type="CDD" id="cd05819">
    <property type="entry name" value="NHL"/>
    <property type="match status" value="1"/>
</dbReference>
<organism evidence="2 3">
    <name type="scientific">Funiculus sociatus GB2-A5</name>
    <dbReference type="NCBI Taxonomy" id="2933946"/>
    <lineage>
        <taxon>Bacteria</taxon>
        <taxon>Bacillati</taxon>
        <taxon>Cyanobacteriota</taxon>
        <taxon>Cyanophyceae</taxon>
        <taxon>Coleofasciculales</taxon>
        <taxon>Coleofasciculaceae</taxon>
        <taxon>Funiculus</taxon>
    </lineage>
</organism>
<dbReference type="Gene3D" id="2.120.10.30">
    <property type="entry name" value="TolB, C-terminal domain"/>
    <property type="match status" value="1"/>
</dbReference>
<sequence length="371" mass="39294">MHEKLAVLKASLVISAFTTFSLALSSANAAILVGNTTGNNVLLFDEQSGAYLGDFITSGKGGLIAPDDLNFGPDGNFYVSSGNTPETSAILRYNGKTGKFIDVFASGGGLFRPYGNAFGPDGYLYVSSFLSDQIRRYDGKTGDFIDVFASGNGQAGGLNGPNGLVFGSDGSLYVTTQGSIAVNGNPTFPGLPSQVLRFDLKTKTSTVFIEQPTPSPDSFGFVSLLGLAFGSNGDLFVSDFANDIRRYDLNTGTQIDVLSTNYTGTVPSSNFIGNLTFGVDDILYTVGFDINTNFGTILRYDGVTGEPLPSSDNNGSIFVPTSNKLLRPIGIAYTSQSLNISIPEPATTVGLLTLGALFPAWRRQRQRQVVK</sequence>
<dbReference type="InterPro" id="IPR011042">
    <property type="entry name" value="6-blade_b-propeller_TolB-like"/>
</dbReference>
<feature type="signal peptide" evidence="1">
    <location>
        <begin position="1"/>
        <end position="29"/>
    </location>
</feature>
<accession>A0ABV0JPG1</accession>
<dbReference type="PANTHER" id="PTHR40274:SF4">
    <property type="entry name" value="BLL1406 PROTEIN"/>
    <property type="match status" value="1"/>
</dbReference>
<dbReference type="RefSeq" id="WP_190419846.1">
    <property type="nucleotide sequence ID" value="NZ_JAMPKK010000024.1"/>
</dbReference>
<evidence type="ECO:0000313" key="2">
    <source>
        <dbReference type="EMBL" id="MEP0865324.1"/>
    </source>
</evidence>
<dbReference type="Proteomes" id="UP001442494">
    <property type="component" value="Unassembled WGS sequence"/>
</dbReference>